<sequence length="87" mass="9294">MIIPGGPKGSTTMCESLMYEAMFGKDEKPVHVSYHVGNVEGEGLITVMPSPEGGLGRTVTVTLPVDQIAKLCEDEAVLDLDPTMLMN</sequence>
<dbReference type="Proteomes" id="UP001062846">
    <property type="component" value="Chromosome 5"/>
</dbReference>
<evidence type="ECO:0000313" key="1">
    <source>
        <dbReference type="EMBL" id="KAI8555944.1"/>
    </source>
</evidence>
<comment type="caution">
    <text evidence="1">The sequence shown here is derived from an EMBL/GenBank/DDBJ whole genome shotgun (WGS) entry which is preliminary data.</text>
</comment>
<name>A0ACC0NSK4_RHOML</name>
<keyword evidence="2" id="KW-1185">Reference proteome</keyword>
<evidence type="ECO:0000313" key="2">
    <source>
        <dbReference type="Proteomes" id="UP001062846"/>
    </source>
</evidence>
<accession>A0ACC0NSK4</accession>
<dbReference type="EMBL" id="CM046392">
    <property type="protein sequence ID" value="KAI8555944.1"/>
    <property type="molecule type" value="Genomic_DNA"/>
</dbReference>
<proteinExistence type="predicted"/>
<reference evidence="1" key="1">
    <citation type="submission" date="2022-02" db="EMBL/GenBank/DDBJ databases">
        <title>Plant Genome Project.</title>
        <authorList>
            <person name="Zhang R.-G."/>
        </authorList>
    </citation>
    <scope>NUCLEOTIDE SEQUENCE</scope>
    <source>
        <strain evidence="1">AT1</strain>
    </source>
</reference>
<protein>
    <submittedName>
        <fullName evidence="1">Uncharacterized protein</fullName>
    </submittedName>
</protein>
<organism evidence="1 2">
    <name type="scientific">Rhododendron molle</name>
    <name type="common">Chinese azalea</name>
    <name type="synonym">Azalea mollis</name>
    <dbReference type="NCBI Taxonomy" id="49168"/>
    <lineage>
        <taxon>Eukaryota</taxon>
        <taxon>Viridiplantae</taxon>
        <taxon>Streptophyta</taxon>
        <taxon>Embryophyta</taxon>
        <taxon>Tracheophyta</taxon>
        <taxon>Spermatophyta</taxon>
        <taxon>Magnoliopsida</taxon>
        <taxon>eudicotyledons</taxon>
        <taxon>Gunneridae</taxon>
        <taxon>Pentapetalae</taxon>
        <taxon>asterids</taxon>
        <taxon>Ericales</taxon>
        <taxon>Ericaceae</taxon>
        <taxon>Ericoideae</taxon>
        <taxon>Rhodoreae</taxon>
        <taxon>Rhododendron</taxon>
    </lineage>
</organism>
<gene>
    <name evidence="1" type="ORF">RHMOL_Rhmol05G0215000</name>
</gene>